<evidence type="ECO:0000256" key="1">
    <source>
        <dbReference type="SAM" id="MobiDB-lite"/>
    </source>
</evidence>
<dbReference type="EMBL" id="PDVP01000001">
    <property type="protein sequence ID" value="PHP68919.1"/>
    <property type="molecule type" value="Genomic_DNA"/>
</dbReference>
<feature type="compositionally biased region" description="Polar residues" evidence="1">
    <location>
        <begin position="650"/>
        <end position="660"/>
    </location>
</feature>
<proteinExistence type="predicted"/>
<organism evidence="3 4">
    <name type="scientific">Zhengella mangrovi</name>
    <dbReference type="NCBI Taxonomy" id="1982044"/>
    <lineage>
        <taxon>Bacteria</taxon>
        <taxon>Pseudomonadati</taxon>
        <taxon>Pseudomonadota</taxon>
        <taxon>Alphaproteobacteria</taxon>
        <taxon>Hyphomicrobiales</taxon>
        <taxon>Notoacmeibacteraceae</taxon>
        <taxon>Zhengella</taxon>
    </lineage>
</organism>
<comment type="caution">
    <text evidence="3">The sequence shown here is derived from an EMBL/GenBank/DDBJ whole genome shotgun (WGS) entry which is preliminary data.</text>
</comment>
<name>A0A2G1QTX9_9HYPH</name>
<dbReference type="Proteomes" id="UP000221168">
    <property type="component" value="Unassembled WGS sequence"/>
</dbReference>
<accession>A0A2G1QTX9</accession>
<evidence type="ECO:0000313" key="4">
    <source>
        <dbReference type="Proteomes" id="UP000221168"/>
    </source>
</evidence>
<feature type="chain" id="PRO_5013632569" evidence="2">
    <location>
        <begin position="37"/>
        <end position="660"/>
    </location>
</feature>
<reference evidence="3 4" key="1">
    <citation type="submission" date="2017-10" db="EMBL/GenBank/DDBJ databases">
        <title>Sedimentibacterium mangrovi gen. nov., sp. nov., a novel member of family Phyllobacteriacea isolated from mangrove sediment.</title>
        <authorList>
            <person name="Liao H."/>
            <person name="Tian Y."/>
        </authorList>
    </citation>
    <scope>NUCLEOTIDE SEQUENCE [LARGE SCALE GENOMIC DNA]</scope>
    <source>
        <strain evidence="3 4">X9-2-2</strain>
    </source>
</reference>
<evidence type="ECO:0000313" key="3">
    <source>
        <dbReference type="EMBL" id="PHP68919.1"/>
    </source>
</evidence>
<feature type="compositionally biased region" description="Basic and acidic residues" evidence="1">
    <location>
        <begin position="339"/>
        <end position="355"/>
    </location>
</feature>
<sequence>MTIRVRRQSHAAARPSLAGGLLAIALAMAAPGPAQAATASISPLPVTAAGLADRALDVLSGASRNREDRERILSILAERRVIAYDDRGILRIIDRPALDTYFEALKRQGALRTLAECADESHTEAFKKCNSGTFWRSFFDEKNHMARDDPRIDPFSNPRKGLSSAMHKALLGDYDSAQTYGVTAGELGKRGIDVLNAEARKALAAGADAMIQSLNAMTGGTSGQAVAWMEAAAEIADKASKDPAGAAKTYLESRVHAELQAQFEDKLKAAMGEKTYKSMMDKYKDYGSKQQRFEAMMRDLYTKTGDSRYKAVAELAKKASPQAIAATLAEKTKASMAGKKADAKGETSTDGKAADEAGAETGTDEDVEDDRNVREAAIILDQLEKVTGGQHPQSTEWELRFANLVRQKLQDDGVLDPHDDQHLAAFARLLALAVRHGQDSGIYQKALDDLVKLRRDVITQAEDAACQPGTDTERLAAQLGEQGFLLLKQGNRADAVRYLQQSFDLCQSVEVAQALKALREVILVLKGSLVWNQSGRTRNWTGSITLNIANGRVSGSLSVPSEVESRDAEITGEIDEKGSITARIKGVSKPLPARNTSSGGDEWMGTVSSLMIKIVADFPFEGTLSGTASADGGSGSFQAHSTDSRKESPVTISGTWTVHR</sequence>
<keyword evidence="4" id="KW-1185">Reference proteome</keyword>
<evidence type="ECO:0000256" key="2">
    <source>
        <dbReference type="SAM" id="SignalP"/>
    </source>
</evidence>
<feature type="region of interest" description="Disordered" evidence="1">
    <location>
        <begin position="629"/>
        <end position="660"/>
    </location>
</feature>
<feature type="signal peptide" evidence="2">
    <location>
        <begin position="1"/>
        <end position="36"/>
    </location>
</feature>
<dbReference type="AlphaFoldDB" id="A0A2G1QTX9"/>
<protein>
    <submittedName>
        <fullName evidence="3">Uncharacterized protein</fullName>
    </submittedName>
</protein>
<keyword evidence="2" id="KW-0732">Signal</keyword>
<feature type="region of interest" description="Disordered" evidence="1">
    <location>
        <begin position="335"/>
        <end position="371"/>
    </location>
</feature>
<gene>
    <name evidence="3" type="ORF">CSC94_02725</name>
</gene>